<dbReference type="EMBL" id="BAAATZ010000027">
    <property type="protein sequence ID" value="GAA2733911.1"/>
    <property type="molecule type" value="Genomic_DNA"/>
</dbReference>
<accession>A0ABN3UKV3</accession>
<name>A0ABN3UKV3_9ACTN</name>
<proteinExistence type="predicted"/>
<dbReference type="Proteomes" id="UP001501842">
    <property type="component" value="Unassembled WGS sequence"/>
</dbReference>
<evidence type="ECO:0000313" key="1">
    <source>
        <dbReference type="EMBL" id="GAA2733911.1"/>
    </source>
</evidence>
<comment type="caution">
    <text evidence="1">The sequence shown here is derived from an EMBL/GenBank/DDBJ whole genome shotgun (WGS) entry which is preliminary data.</text>
</comment>
<organism evidence="1 2">
    <name type="scientific">Actinocorallia aurantiaca</name>
    <dbReference type="NCBI Taxonomy" id="46204"/>
    <lineage>
        <taxon>Bacteria</taxon>
        <taxon>Bacillati</taxon>
        <taxon>Actinomycetota</taxon>
        <taxon>Actinomycetes</taxon>
        <taxon>Streptosporangiales</taxon>
        <taxon>Thermomonosporaceae</taxon>
        <taxon>Actinocorallia</taxon>
    </lineage>
</organism>
<reference evidence="1 2" key="1">
    <citation type="journal article" date="2019" name="Int. J. Syst. Evol. Microbiol.">
        <title>The Global Catalogue of Microorganisms (GCM) 10K type strain sequencing project: providing services to taxonomists for standard genome sequencing and annotation.</title>
        <authorList>
            <consortium name="The Broad Institute Genomics Platform"/>
            <consortium name="The Broad Institute Genome Sequencing Center for Infectious Disease"/>
            <person name="Wu L."/>
            <person name="Ma J."/>
        </authorList>
    </citation>
    <scope>NUCLEOTIDE SEQUENCE [LARGE SCALE GENOMIC DNA]</scope>
    <source>
        <strain evidence="1 2">JCM 8201</strain>
    </source>
</reference>
<evidence type="ECO:0000313" key="2">
    <source>
        <dbReference type="Proteomes" id="UP001501842"/>
    </source>
</evidence>
<evidence type="ECO:0008006" key="3">
    <source>
        <dbReference type="Google" id="ProtNLM"/>
    </source>
</evidence>
<sequence length="206" mass="21008">MLAVGLVLAAAGCGKGEAPDKAGFPSGPAAAVLSPKDVPAGYLSAQVQPAFHGVAPHDPHCRRLLELADGKGLRDVPMKGTAFYRVSPGATLTQHVFAAGAVRADKTLAAARRAAARCTVLRARVGGAELSLPQTPLRVPDLPEKDTLAVRFAERSGTGHELSYELVMYRSGGTFLVVAQPGVVAEGEPSAAAAAAKLAAARLLGA</sequence>
<protein>
    <recommendedName>
        <fullName evidence="3">DUF5642 domain-containing protein</fullName>
    </recommendedName>
</protein>
<keyword evidence="2" id="KW-1185">Reference proteome</keyword>
<gene>
    <name evidence="1" type="ORF">GCM10010439_55060</name>
</gene>